<proteinExistence type="predicted"/>
<dbReference type="Proteomes" id="UP000175744">
    <property type="component" value="Unassembled WGS sequence"/>
</dbReference>
<dbReference type="EC" id="3.4.21.116" evidence="3"/>
<dbReference type="PROSITE" id="PS51494">
    <property type="entry name" value="SPOIVB"/>
    <property type="match status" value="1"/>
</dbReference>
<reference evidence="3 4" key="1">
    <citation type="submission" date="2016-06" db="EMBL/GenBank/DDBJ databases">
        <title>Genome sequence of Clostridium acetireducens DSM 10703.</title>
        <authorList>
            <person name="Poehlein A."/>
            <person name="Fluechter S."/>
            <person name="Duerre P."/>
            <person name="Daniel R."/>
        </authorList>
    </citation>
    <scope>NUCLEOTIDE SEQUENCE [LARGE SCALE GENOMIC DNA]</scope>
    <source>
        <strain evidence="3 4">DSM 10703</strain>
    </source>
</reference>
<evidence type="ECO:0000259" key="2">
    <source>
        <dbReference type="PROSITE" id="PS51494"/>
    </source>
</evidence>
<keyword evidence="4" id="KW-1185">Reference proteome</keyword>
<dbReference type="Gene3D" id="2.30.42.10">
    <property type="match status" value="1"/>
</dbReference>
<dbReference type="InterPro" id="IPR008763">
    <property type="entry name" value="Peptidase_S55"/>
</dbReference>
<dbReference type="EMBL" id="LZFO01000002">
    <property type="protein sequence ID" value="OFI07607.1"/>
    <property type="molecule type" value="Genomic_DNA"/>
</dbReference>
<feature type="coiled-coil region" evidence="1">
    <location>
        <begin position="48"/>
        <end position="75"/>
    </location>
</feature>
<dbReference type="Pfam" id="PF05580">
    <property type="entry name" value="Peptidase_S55"/>
    <property type="match status" value="1"/>
</dbReference>
<dbReference type="AlphaFoldDB" id="A0A1E8F1T0"/>
<dbReference type="InterPro" id="IPR014219">
    <property type="entry name" value="SpoIVB"/>
</dbReference>
<dbReference type="SUPFAM" id="SSF50156">
    <property type="entry name" value="PDZ domain-like"/>
    <property type="match status" value="1"/>
</dbReference>
<protein>
    <submittedName>
        <fullName evidence="3">SpoIVB peptidase</fullName>
        <ecNumber evidence="3">3.4.21.116</ecNumber>
    </submittedName>
</protein>
<organism evidence="3 4">
    <name type="scientific">Clostridium acetireducens DSM 10703</name>
    <dbReference type="NCBI Taxonomy" id="1121290"/>
    <lineage>
        <taxon>Bacteria</taxon>
        <taxon>Bacillati</taxon>
        <taxon>Bacillota</taxon>
        <taxon>Clostridia</taxon>
        <taxon>Eubacteriales</taxon>
        <taxon>Clostridiaceae</taxon>
        <taxon>Clostridium</taxon>
    </lineage>
</organism>
<dbReference type="GO" id="GO:0016787">
    <property type="term" value="F:hydrolase activity"/>
    <property type="evidence" value="ECO:0007669"/>
    <property type="project" value="UniProtKB-KW"/>
</dbReference>
<dbReference type="OrthoDB" id="9765242at2"/>
<dbReference type="InterPro" id="IPR036034">
    <property type="entry name" value="PDZ_sf"/>
</dbReference>
<dbReference type="InterPro" id="IPR001478">
    <property type="entry name" value="PDZ"/>
</dbReference>
<name>A0A1E8F1T0_9CLOT</name>
<evidence type="ECO:0000313" key="3">
    <source>
        <dbReference type="EMBL" id="OFI07607.1"/>
    </source>
</evidence>
<dbReference type="NCBIfam" id="TIGR02860">
    <property type="entry name" value="spore_IV_B"/>
    <property type="match status" value="1"/>
</dbReference>
<keyword evidence="3" id="KW-0378">Hydrolase</keyword>
<comment type="caution">
    <text evidence="3">The sequence shown here is derived from an EMBL/GenBank/DDBJ whole genome shotgun (WGS) entry which is preliminary data.</text>
</comment>
<dbReference type="Pfam" id="PF17820">
    <property type="entry name" value="PDZ_6"/>
    <property type="match status" value="1"/>
</dbReference>
<dbReference type="PATRIC" id="fig|1121290.3.peg.214"/>
<accession>A0A1E8F1T0</accession>
<dbReference type="InterPro" id="IPR041489">
    <property type="entry name" value="PDZ_6"/>
</dbReference>
<dbReference type="RefSeq" id="WP_070109184.1">
    <property type="nucleotide sequence ID" value="NZ_LZFO01000002.1"/>
</dbReference>
<sequence>MIKMKKRKICYILTPIAIFLFFIFAKINSIPNTIFVREGHSIKSTPIIKIINKENKILKNNVKASESNIKNRNKNAHVTLFGMLPIKSVSVESIPSEMSVYPGGQPIGVKLNTKGVLIIALSDIETAKGKKASPAAQVGVQIGDSILKVNNKDIKTAEQLSQEINNSNGKNIEIVFNRRGENLKREIVPVKSSEDNKYKIGLWVRDSTAGVGTLTFYNEKTKTFAALGHPIIDLDTGTILNINYGEIVSSSIVSVRKGEKGKPGELKGVFLDEDIVLGQIYKNTHCGIFGKSNLNLRNSKTKPIKIALRNEIKEGPAKILTTINGEEPKLYNIEIQKLLKQDVPGPKSMIIKITDKELLNKTGGIVQGMSGSPIIQNNKLIGAVTHVLINKPDIGYGIYIEWMLKDGNMLEN</sequence>
<dbReference type="SUPFAM" id="SSF50494">
    <property type="entry name" value="Trypsin-like serine proteases"/>
    <property type="match status" value="1"/>
</dbReference>
<keyword evidence="1" id="KW-0175">Coiled coil</keyword>
<dbReference type="SMART" id="SM00228">
    <property type="entry name" value="PDZ"/>
    <property type="match status" value="1"/>
</dbReference>
<gene>
    <name evidence="3" type="primary">spoIVB</name>
    <name evidence="3" type="ORF">CLOACE_02110</name>
</gene>
<dbReference type="InterPro" id="IPR009003">
    <property type="entry name" value="Peptidase_S1_PA"/>
</dbReference>
<dbReference type="STRING" id="1121290.CLAOCE_02110"/>
<evidence type="ECO:0000313" key="4">
    <source>
        <dbReference type="Proteomes" id="UP000175744"/>
    </source>
</evidence>
<feature type="domain" description="Peptidase S55" evidence="2">
    <location>
        <begin position="181"/>
        <end position="412"/>
    </location>
</feature>
<evidence type="ECO:0000256" key="1">
    <source>
        <dbReference type="SAM" id="Coils"/>
    </source>
</evidence>